<dbReference type="InterPro" id="IPR036317">
    <property type="entry name" value="Cullin_homology_sf"/>
</dbReference>
<evidence type="ECO:0000256" key="4">
    <source>
        <dbReference type="ARBA" id="ARBA00022786"/>
    </source>
</evidence>
<comment type="similarity">
    <text evidence="2 6 7">Belongs to the cullin family.</text>
</comment>
<dbReference type="PROSITE" id="PS50069">
    <property type="entry name" value="CULLIN_2"/>
    <property type="match status" value="1"/>
</dbReference>
<evidence type="ECO:0000313" key="10">
    <source>
        <dbReference type="Proteomes" id="UP000008227"/>
    </source>
</evidence>
<dbReference type="FunFam" id="1.20.1310.10:FF:000010">
    <property type="entry name" value="Cullin 4B"/>
    <property type="match status" value="1"/>
</dbReference>
<dbReference type="SUPFAM" id="SSF75632">
    <property type="entry name" value="Cullin homology domain"/>
    <property type="match status" value="1"/>
</dbReference>
<evidence type="ECO:0000256" key="7">
    <source>
        <dbReference type="RuleBase" id="RU003829"/>
    </source>
</evidence>
<evidence type="ECO:0000256" key="3">
    <source>
        <dbReference type="ARBA" id="ARBA00022499"/>
    </source>
</evidence>
<evidence type="ECO:0000256" key="5">
    <source>
        <dbReference type="ARBA" id="ARBA00022843"/>
    </source>
</evidence>
<feature type="domain" description="Cullin family profile" evidence="8">
    <location>
        <begin position="413"/>
        <end position="550"/>
    </location>
</feature>
<dbReference type="AlphaFoldDB" id="A0A8W4FHN6"/>
<evidence type="ECO:0000256" key="2">
    <source>
        <dbReference type="ARBA" id="ARBA00006019"/>
    </source>
</evidence>
<reference evidence="9" key="1">
    <citation type="journal article" date="2020" name="Gigascience">
        <title>An improved pig reference genome sequence to enable pig genetics and genomics research.</title>
        <authorList>
            <person name="Warr A."/>
            <person name="Affara N."/>
            <person name="Aken B."/>
            <person name="Beiki H."/>
            <person name="Bickhart D.M."/>
            <person name="Billis K."/>
            <person name="Chow W."/>
            <person name="Eory L."/>
            <person name="Finlayson H.A."/>
            <person name="Flicek P."/>
            <person name="Giron C.G."/>
            <person name="Griffin D.K."/>
            <person name="Hall R."/>
            <person name="Hannum G."/>
            <person name="Hourlier T."/>
            <person name="Howe K."/>
            <person name="Hume D.A."/>
            <person name="Izuogu O."/>
            <person name="Kim K."/>
            <person name="Koren S."/>
            <person name="Liu H."/>
            <person name="Manchanda N."/>
            <person name="Martin F.J."/>
            <person name="Nonneman D.J."/>
            <person name="O'Connor R.E."/>
            <person name="Phillippy A.M."/>
            <person name="Rohrer G.A."/>
            <person name="Rosen B.D."/>
            <person name="Rund L.A."/>
            <person name="Sargent C.A."/>
            <person name="Schook L.B."/>
            <person name="Schroeder S.G."/>
            <person name="Schwartz A.S."/>
            <person name="Skinner B.M."/>
            <person name="Talbot R."/>
            <person name="Tseng E."/>
            <person name="Tuggle C.K."/>
            <person name="Watson M."/>
            <person name="Smith T.P.L."/>
            <person name="Archibald A.L."/>
        </authorList>
    </citation>
    <scope>NUCLEOTIDE SEQUENCE [LARGE SCALE GENOMIC DNA]</scope>
    <source>
        <strain evidence="9">Duroc</strain>
    </source>
</reference>
<dbReference type="SUPFAM" id="SSF74788">
    <property type="entry name" value="Cullin repeat-like"/>
    <property type="match status" value="1"/>
</dbReference>
<dbReference type="Pfam" id="PF00888">
    <property type="entry name" value="Cullin"/>
    <property type="match status" value="1"/>
</dbReference>
<keyword evidence="3" id="KW-1017">Isopeptide bond</keyword>
<dbReference type="InterPro" id="IPR001373">
    <property type="entry name" value="Cullin_N"/>
</dbReference>
<name>A0A8W4FHN6_PIG</name>
<dbReference type="PANTHER" id="PTHR11932">
    <property type="entry name" value="CULLIN"/>
    <property type="match status" value="1"/>
</dbReference>
<reference evidence="9" key="2">
    <citation type="submission" date="2025-08" db="UniProtKB">
        <authorList>
            <consortium name="Ensembl"/>
        </authorList>
    </citation>
    <scope>IDENTIFICATION</scope>
</reference>
<sequence>MADETPRKGSFSALVGHTNGLTKPASLAAAAVTSKPGGSGGSKKLVIKNFRDRPKLPDNYTQDTWHKLHEAVKAIQSSTSIRYNLEELYQAVENLCSHKVAPTLYQQLREACESHVQAQILQFREYPFLVCTDSLDSVFFLKKINTCWQDHCRQMIMVRSIFLFLDRTYVLQNSLLPSIWDMGLELFRSHVISDRMVQTKTIDGILLLIARERSGEAVDRSLLRGLLGMLSDLQVYKDSFELKFLEETNCLYAAEGQRLMQEREVPEYLNHVSKRLEEEGDRVITYLDHSTQKPLIACVEKQLLGEHLTAILQKGLDHLLDENRVPDLTQMYQLFSRVRGGQQALLQHWSEYIKTFGTTIVINPEKDKDMVQDLLDFKDRVDHVIDVCFQRNEKFINLMKESFEAFINKRPNKPAELIAKHVDSKLRAGNKEATDEELERILDKVMIIFRFIHGKDVFEAFYKKDLAKRLLVGKSASVDAEKSMLSKLKHGKAGGRTPFTLESSCPDLLCSQYMQNQSDPGSIDLTVNILTMGYWPTYTPMDVHLTPEVSVREALCPLLVSGWCCPGITGVPLVTWCRAASPQKALEPTLRENFSLSVVPGKLCLHVPSSLTYCVHQLAVRKALAQPCLPAAVGLPVWLLPHVRCEGPLCPHHLGEEPGARGPAVSVPPEQGAGGRPAVSVSLWRGVAGSCVHVTLVSRDVRAPGRTLGSGP</sequence>
<protein>
    <submittedName>
        <fullName evidence="9">Cullin 4A</fullName>
    </submittedName>
</protein>
<dbReference type="InterPro" id="IPR045093">
    <property type="entry name" value="Cullin"/>
</dbReference>
<proteinExistence type="evidence at protein level"/>
<dbReference type="SMART" id="SM00182">
    <property type="entry name" value="CULLIN"/>
    <property type="match status" value="1"/>
</dbReference>
<evidence type="ECO:0000256" key="6">
    <source>
        <dbReference type="PROSITE-ProRule" id="PRU00330"/>
    </source>
</evidence>
<dbReference type="FunFam" id="1.20.1310.10:FF:000002">
    <property type="entry name" value="cullin-3 isoform X1"/>
    <property type="match status" value="1"/>
</dbReference>
<organism evidence="9 10">
    <name type="scientific">Sus scrofa</name>
    <name type="common">Pig</name>
    <dbReference type="NCBI Taxonomy" id="9823"/>
    <lineage>
        <taxon>Eukaryota</taxon>
        <taxon>Metazoa</taxon>
        <taxon>Chordata</taxon>
        <taxon>Craniata</taxon>
        <taxon>Vertebrata</taxon>
        <taxon>Euteleostomi</taxon>
        <taxon>Mammalia</taxon>
        <taxon>Eutheria</taxon>
        <taxon>Laurasiatheria</taxon>
        <taxon>Artiodactyla</taxon>
        <taxon>Suina</taxon>
        <taxon>Suidae</taxon>
        <taxon>Sus</taxon>
    </lineage>
</organism>
<dbReference type="Gene3D" id="1.20.1310.10">
    <property type="entry name" value="Cullin Repeats"/>
    <property type="match status" value="4"/>
</dbReference>
<keyword evidence="5" id="KW-0832">Ubl conjugation</keyword>
<keyword evidence="4" id="KW-0833">Ubl conjugation pathway</keyword>
<dbReference type="FunFam" id="1.20.1310.10:FF:000008">
    <property type="entry name" value="Cullin 4B"/>
    <property type="match status" value="1"/>
</dbReference>
<comment type="pathway">
    <text evidence="1">Protein modification; protein ubiquitination.</text>
</comment>
<dbReference type="GeneTree" id="ENSGT00940000156905"/>
<evidence type="ECO:0000256" key="1">
    <source>
        <dbReference type="ARBA" id="ARBA00004906"/>
    </source>
</evidence>
<dbReference type="FunFam" id="1.20.1310.10:FF:000004">
    <property type="entry name" value="Cullin 4B"/>
    <property type="match status" value="1"/>
</dbReference>
<dbReference type="Proteomes" id="UP000008227">
    <property type="component" value="Chromosome 11"/>
</dbReference>
<dbReference type="InterPro" id="IPR016158">
    <property type="entry name" value="Cullin_homology"/>
</dbReference>
<dbReference type="GO" id="GO:0031625">
    <property type="term" value="F:ubiquitin protein ligase binding"/>
    <property type="evidence" value="ECO:0007669"/>
    <property type="project" value="InterPro"/>
</dbReference>
<dbReference type="Ensembl" id="ENSSSCT00000103365.1">
    <property type="protein sequence ID" value="ENSSSCP00000078957.1"/>
    <property type="gene ID" value="ENSSSCG00000009556.5"/>
</dbReference>
<dbReference type="InterPro" id="IPR016159">
    <property type="entry name" value="Cullin_repeat-like_dom_sf"/>
</dbReference>
<evidence type="ECO:0000259" key="8">
    <source>
        <dbReference type="PROSITE" id="PS50069"/>
    </source>
</evidence>
<keyword evidence="11" id="KW-1267">Proteomics identification</keyword>
<keyword evidence="10" id="KW-1185">Reference proteome</keyword>
<accession>A0A8W4FHN6</accession>
<evidence type="ECO:0000313" key="9">
    <source>
        <dbReference type="Ensembl" id="ENSSSCP00000078957.1"/>
    </source>
</evidence>
<dbReference type="GO" id="GO:0006511">
    <property type="term" value="P:ubiquitin-dependent protein catabolic process"/>
    <property type="evidence" value="ECO:0007669"/>
    <property type="project" value="InterPro"/>
</dbReference>
<evidence type="ECO:0007829" key="11">
    <source>
        <dbReference type="PeptideAtlas" id="A0A8W4FHN6"/>
    </source>
</evidence>
<gene>
    <name evidence="9" type="primary">CUL4A</name>
</gene>
<reference evidence="9" key="3">
    <citation type="submission" date="2025-09" db="UniProtKB">
        <authorList>
            <consortium name="Ensembl"/>
        </authorList>
    </citation>
    <scope>IDENTIFICATION</scope>
</reference>